<accession>A0ABT7PJD5</accession>
<name>A0ABT7PJD5_9BACT</name>
<protein>
    <submittedName>
        <fullName evidence="1">Uncharacterized protein</fullName>
    </submittedName>
</protein>
<keyword evidence="2" id="KW-1185">Reference proteome</keyword>
<organism evidence="1 2">
    <name type="scientific">Roseiconus lacunae</name>
    <dbReference type="NCBI Taxonomy" id="2605694"/>
    <lineage>
        <taxon>Bacteria</taxon>
        <taxon>Pseudomonadati</taxon>
        <taxon>Planctomycetota</taxon>
        <taxon>Planctomycetia</taxon>
        <taxon>Pirellulales</taxon>
        <taxon>Pirellulaceae</taxon>
        <taxon>Roseiconus</taxon>
    </lineage>
</organism>
<comment type="caution">
    <text evidence="1">The sequence shown here is derived from an EMBL/GenBank/DDBJ whole genome shotgun (WGS) entry which is preliminary data.</text>
</comment>
<gene>
    <name evidence="1" type="ORF">QTN89_14160</name>
</gene>
<dbReference type="Proteomes" id="UP001239462">
    <property type="component" value="Unassembled WGS sequence"/>
</dbReference>
<sequence length="91" mass="9964">MSSSPSADEIVADKFLEVRAKLLEIAAVLDRVDRTAGENGLDDAARQKRAALQAGIDIVASEGSDRAARLQMLYSREYQADWRETFGMTSS</sequence>
<proteinExistence type="predicted"/>
<reference evidence="1 2" key="1">
    <citation type="submission" date="2023-06" db="EMBL/GenBank/DDBJ databases">
        <title>Roseiconus lacunae JC819 isolated from Gulf of Mannar region, Tamil Nadu.</title>
        <authorList>
            <person name="Pk S."/>
            <person name="Ch S."/>
            <person name="Ch V.R."/>
        </authorList>
    </citation>
    <scope>NUCLEOTIDE SEQUENCE [LARGE SCALE GENOMIC DNA]</scope>
    <source>
        <strain evidence="1 2">JC819</strain>
    </source>
</reference>
<evidence type="ECO:0000313" key="2">
    <source>
        <dbReference type="Proteomes" id="UP001239462"/>
    </source>
</evidence>
<evidence type="ECO:0000313" key="1">
    <source>
        <dbReference type="EMBL" id="MDM4016585.1"/>
    </source>
</evidence>
<dbReference type="RefSeq" id="WP_149496934.1">
    <property type="nucleotide sequence ID" value="NZ_CP141221.1"/>
</dbReference>
<dbReference type="EMBL" id="JASZZN010000009">
    <property type="protein sequence ID" value="MDM4016585.1"/>
    <property type="molecule type" value="Genomic_DNA"/>
</dbReference>